<keyword evidence="4" id="KW-1185">Reference proteome</keyword>
<dbReference type="InterPro" id="IPR036162">
    <property type="entry name" value="Resolvase-like_N_sf"/>
</dbReference>
<organism evidence="3 4">
    <name type="scientific">Actinacidiphila cocklensis</name>
    <dbReference type="NCBI Taxonomy" id="887465"/>
    <lineage>
        <taxon>Bacteria</taxon>
        <taxon>Bacillati</taxon>
        <taxon>Actinomycetota</taxon>
        <taxon>Actinomycetes</taxon>
        <taxon>Kitasatosporales</taxon>
        <taxon>Streptomycetaceae</taxon>
        <taxon>Actinacidiphila</taxon>
    </lineage>
</organism>
<dbReference type="EMBL" id="CAJSLV010000072">
    <property type="protein sequence ID" value="CAG6396470.1"/>
    <property type="molecule type" value="Genomic_DNA"/>
</dbReference>
<dbReference type="SUPFAM" id="SSF53041">
    <property type="entry name" value="Resolvase-like"/>
    <property type="match status" value="1"/>
</dbReference>
<dbReference type="InterPro" id="IPR006119">
    <property type="entry name" value="Resolv_N"/>
</dbReference>
<dbReference type="AlphaFoldDB" id="A0A9W4DUF2"/>
<name>A0A9W4DUF2_9ACTN</name>
<sequence>MNDRAPEFDVLYFWKLDRFVRRILDLQVIIEWCQKPHKNLKSLNDPIDLSSQMAPPGLSRGGRCP</sequence>
<evidence type="ECO:0000313" key="4">
    <source>
        <dbReference type="Proteomes" id="UP001152519"/>
    </source>
</evidence>
<reference evidence="3" key="1">
    <citation type="submission" date="2021-05" db="EMBL/GenBank/DDBJ databases">
        <authorList>
            <person name="Arsene-Ploetze F."/>
        </authorList>
    </citation>
    <scope>NUCLEOTIDE SEQUENCE</scope>
    <source>
        <strain evidence="3">DSM 42138</strain>
    </source>
</reference>
<feature type="domain" description="Resolvase/invertase-type recombinase catalytic" evidence="2">
    <location>
        <begin position="7"/>
        <end position="53"/>
    </location>
</feature>
<dbReference type="Gene3D" id="3.40.50.1390">
    <property type="entry name" value="Resolvase, N-terminal catalytic domain"/>
    <property type="match status" value="1"/>
</dbReference>
<dbReference type="Proteomes" id="UP001152519">
    <property type="component" value="Unassembled WGS sequence"/>
</dbReference>
<evidence type="ECO:0000313" key="3">
    <source>
        <dbReference type="EMBL" id="CAG6396470.1"/>
    </source>
</evidence>
<evidence type="ECO:0000256" key="1">
    <source>
        <dbReference type="SAM" id="MobiDB-lite"/>
    </source>
</evidence>
<accession>A0A9W4DUF2</accession>
<dbReference type="GO" id="GO:0003677">
    <property type="term" value="F:DNA binding"/>
    <property type="evidence" value="ECO:0007669"/>
    <property type="project" value="InterPro"/>
</dbReference>
<protein>
    <recommendedName>
        <fullName evidence="2">Resolvase/invertase-type recombinase catalytic domain-containing protein</fullName>
    </recommendedName>
</protein>
<comment type="caution">
    <text evidence="3">The sequence shown here is derived from an EMBL/GenBank/DDBJ whole genome shotgun (WGS) entry which is preliminary data.</text>
</comment>
<gene>
    <name evidence="3" type="ORF">SCOCK_410047</name>
</gene>
<feature type="region of interest" description="Disordered" evidence="1">
    <location>
        <begin position="44"/>
        <end position="65"/>
    </location>
</feature>
<proteinExistence type="predicted"/>
<dbReference type="GO" id="GO:0000150">
    <property type="term" value="F:DNA strand exchange activity"/>
    <property type="evidence" value="ECO:0007669"/>
    <property type="project" value="InterPro"/>
</dbReference>
<dbReference type="Pfam" id="PF00239">
    <property type="entry name" value="Resolvase"/>
    <property type="match status" value="1"/>
</dbReference>
<evidence type="ECO:0000259" key="2">
    <source>
        <dbReference type="Pfam" id="PF00239"/>
    </source>
</evidence>